<evidence type="ECO:0000259" key="7">
    <source>
        <dbReference type="PROSITE" id="PS50888"/>
    </source>
</evidence>
<dbReference type="Gene3D" id="4.10.280.10">
    <property type="entry name" value="Helix-loop-helix DNA-binding domain"/>
    <property type="match status" value="1"/>
</dbReference>
<protein>
    <recommendedName>
        <fullName evidence="7">BHLH domain-containing protein</fullName>
    </recommendedName>
</protein>
<dbReference type="InterPro" id="IPR036638">
    <property type="entry name" value="HLH_DNA-bd_sf"/>
</dbReference>
<feature type="domain" description="BHLH" evidence="7">
    <location>
        <begin position="25"/>
        <end position="74"/>
    </location>
</feature>
<evidence type="ECO:0000313" key="8">
    <source>
        <dbReference type="EMBL" id="CAK9186604.1"/>
    </source>
</evidence>
<keyword evidence="2" id="KW-0805">Transcription regulation</keyword>
<dbReference type="SMART" id="SM00353">
    <property type="entry name" value="HLH"/>
    <property type="match status" value="1"/>
</dbReference>
<dbReference type="AlphaFoldDB" id="A0ABC8V123"/>
<dbReference type="Pfam" id="PF00010">
    <property type="entry name" value="HLH"/>
    <property type="match status" value="1"/>
</dbReference>
<reference evidence="8 9" key="1">
    <citation type="submission" date="2024-02" db="EMBL/GenBank/DDBJ databases">
        <authorList>
            <person name="Vignale AGUSTIN F."/>
            <person name="Sosa J E."/>
            <person name="Modenutti C."/>
        </authorList>
    </citation>
    <scope>NUCLEOTIDE SEQUENCE [LARGE SCALE GENOMIC DNA]</scope>
</reference>
<organism evidence="8 9">
    <name type="scientific">Ilex paraguariensis</name>
    <name type="common">yerba mate</name>
    <dbReference type="NCBI Taxonomy" id="185542"/>
    <lineage>
        <taxon>Eukaryota</taxon>
        <taxon>Viridiplantae</taxon>
        <taxon>Streptophyta</taxon>
        <taxon>Embryophyta</taxon>
        <taxon>Tracheophyta</taxon>
        <taxon>Spermatophyta</taxon>
        <taxon>Magnoliopsida</taxon>
        <taxon>eudicotyledons</taxon>
        <taxon>Gunneridae</taxon>
        <taxon>Pentapetalae</taxon>
        <taxon>asterids</taxon>
        <taxon>campanulids</taxon>
        <taxon>Aquifoliales</taxon>
        <taxon>Aquifoliaceae</taxon>
        <taxon>Ilex</taxon>
    </lineage>
</organism>
<name>A0ABC8V123_9AQUA</name>
<accession>A0ABC8V123</accession>
<evidence type="ECO:0000256" key="1">
    <source>
        <dbReference type="ARBA" id="ARBA00004123"/>
    </source>
</evidence>
<dbReference type="PANTHER" id="PTHR45844:SF25">
    <property type="entry name" value="TRANSCRIPTION FACTOR BHLH107"/>
    <property type="match status" value="1"/>
</dbReference>
<comment type="subcellular location">
    <subcellularLocation>
        <location evidence="1">Nucleus</location>
    </subcellularLocation>
</comment>
<comment type="caution">
    <text evidence="8">The sequence shown here is derived from an EMBL/GenBank/DDBJ whole genome shotgun (WGS) entry which is preliminary data.</text>
</comment>
<evidence type="ECO:0000256" key="4">
    <source>
        <dbReference type="ARBA" id="ARBA00023163"/>
    </source>
</evidence>
<dbReference type="InterPro" id="IPR045847">
    <property type="entry name" value="AIG1-like"/>
</dbReference>
<dbReference type="EMBL" id="CAUOFW020009613">
    <property type="protein sequence ID" value="CAK9186604.1"/>
    <property type="molecule type" value="Genomic_DNA"/>
</dbReference>
<evidence type="ECO:0000256" key="2">
    <source>
        <dbReference type="ARBA" id="ARBA00023015"/>
    </source>
</evidence>
<dbReference type="InterPro" id="IPR045865">
    <property type="entry name" value="ACT-like_dom_sf"/>
</dbReference>
<keyword evidence="5" id="KW-0539">Nucleus</keyword>
<dbReference type="InterPro" id="IPR011598">
    <property type="entry name" value="bHLH_dom"/>
</dbReference>
<feature type="region of interest" description="Disordered" evidence="6">
    <location>
        <begin position="1"/>
        <end position="29"/>
    </location>
</feature>
<dbReference type="PROSITE" id="PS50888">
    <property type="entry name" value="BHLH"/>
    <property type="match status" value="1"/>
</dbReference>
<dbReference type="PANTHER" id="PTHR45844">
    <property type="entry name" value="TRANSCRIPTION FACTOR BHLH30"/>
    <property type="match status" value="1"/>
</dbReference>
<evidence type="ECO:0000256" key="6">
    <source>
        <dbReference type="SAM" id="MobiDB-lite"/>
    </source>
</evidence>
<evidence type="ECO:0000256" key="5">
    <source>
        <dbReference type="ARBA" id="ARBA00023242"/>
    </source>
</evidence>
<proteinExistence type="predicted"/>
<keyword evidence="9" id="KW-1185">Reference proteome</keyword>
<keyword evidence="4" id="KW-0804">Transcription</keyword>
<evidence type="ECO:0000313" key="9">
    <source>
        <dbReference type="Proteomes" id="UP001642360"/>
    </source>
</evidence>
<keyword evidence="3" id="KW-0238">DNA-binding</keyword>
<dbReference type="GO" id="GO:0006355">
    <property type="term" value="P:regulation of DNA-templated transcription"/>
    <property type="evidence" value="ECO:0007669"/>
    <property type="project" value="UniProtKB-ARBA"/>
</dbReference>
<dbReference type="SUPFAM" id="SSF55021">
    <property type="entry name" value="ACT-like"/>
    <property type="match status" value="1"/>
</dbReference>
<dbReference type="GO" id="GO:0003677">
    <property type="term" value="F:DNA binding"/>
    <property type="evidence" value="ECO:0007669"/>
    <property type="project" value="UniProtKB-KW"/>
</dbReference>
<dbReference type="GO" id="GO:0005634">
    <property type="term" value="C:nucleus"/>
    <property type="evidence" value="ECO:0007669"/>
    <property type="project" value="UniProtKB-SubCell"/>
</dbReference>
<dbReference type="SUPFAM" id="SSF47459">
    <property type="entry name" value="HLH, helix-loop-helix DNA-binding domain"/>
    <property type="match status" value="1"/>
</dbReference>
<sequence>MKKPMDGVDSSSNSGSKSPRKKTEAAFKKHAIAEQRRRERINHHFNRLRQLFPNLSKTDKASVLIETVRRVRELKKKVADHLVPCQDSQGCSVGNMGSWPFFFPSENDEATVSYNEEGEDKEVKATICCEDRPGLNWDLTEAVRSVRGRAVRSEIATIGGRTKAVVVVQWREGGGGGGGGREQDIGSLRRALKAVVENRALGCSGLVGQVFPSTKWGRLG</sequence>
<evidence type="ECO:0000256" key="3">
    <source>
        <dbReference type="ARBA" id="ARBA00023125"/>
    </source>
</evidence>
<dbReference type="Proteomes" id="UP001642360">
    <property type="component" value="Unassembled WGS sequence"/>
</dbReference>
<gene>
    <name evidence="8" type="ORF">ILEXP_LOCUS57095</name>
</gene>